<evidence type="ECO:0000313" key="2">
    <source>
        <dbReference type="Proteomes" id="UP000311008"/>
    </source>
</evidence>
<dbReference type="OrthoDB" id="9151441at2"/>
<dbReference type="KEGG" id="mmec:FIU01_09735"/>
<name>A0A5B8CU06_9PROT</name>
<gene>
    <name evidence="1" type="ORF">FIU01_09735</name>
</gene>
<keyword evidence="2" id="KW-1185">Reference proteome</keyword>
<dbReference type="Proteomes" id="UP000311008">
    <property type="component" value="Chromosome"/>
</dbReference>
<dbReference type="EMBL" id="CP040946">
    <property type="protein sequence ID" value="QDC44772.1"/>
    <property type="molecule type" value="Genomic_DNA"/>
</dbReference>
<dbReference type="AlphaFoldDB" id="A0A5B8CU06"/>
<accession>A0A5B8CU06</accession>
<reference evidence="2" key="1">
    <citation type="journal article" date="2019" name="ISME J.">
        <title>Evolution in action: habitat transition from sediment to the pelagial leads to genome streamlining in Methylophilaceae.</title>
        <authorList>
            <person name="Salcher M."/>
            <person name="Schaefle D."/>
            <person name="Kaspar M."/>
            <person name="Neuenschwander S.M."/>
            <person name="Ghai R."/>
        </authorList>
    </citation>
    <scope>NUCLEOTIDE SEQUENCE [LARGE SCALE GENOMIC DNA]</scope>
    <source>
        <strain evidence="2">MMS-M-51</strain>
    </source>
</reference>
<evidence type="ECO:0000313" key="1">
    <source>
        <dbReference type="EMBL" id="QDC44772.1"/>
    </source>
</evidence>
<proteinExistence type="predicted"/>
<sequence>MPVFDIADSLGSQSNEDIAAYLTDIGDLAAAQDFIGANVAGQGGMFPTRAWKHAGVSVGFIDPANAPANGVYTIQRASAIQADTSLIGQSLKITLDHFYVHNYPGNGIHTVLFDFLGKAQIAQTVEELHHPVKVMVADGAHAGVVSTPIFLGLNVEPNGVAFEGRTICVESSDDNFVLSAFDSPVFKAGLAIVHAAKPVLKPYTALTIAAITAIMKRKQNTQVHSFDLGLDFAQNITSNKLKLGSYLVIQSDDQIDMNNYRWNQNTSRLEHFLGPNQQIDFNYLIIGVTNYQAPALVP</sequence>
<organism evidence="1 2">
    <name type="scientific">Methylophilus medardicus</name>
    <dbReference type="NCBI Taxonomy" id="2588534"/>
    <lineage>
        <taxon>Bacteria</taxon>
        <taxon>Pseudomonadati</taxon>
        <taxon>Pseudomonadota</taxon>
        <taxon>Betaproteobacteria</taxon>
        <taxon>Nitrosomonadales</taxon>
        <taxon>Methylophilaceae</taxon>
        <taxon>Methylophilus</taxon>
    </lineage>
</organism>
<dbReference type="RefSeq" id="WP_140004102.1">
    <property type="nucleotide sequence ID" value="NZ_CP040946.1"/>
</dbReference>
<protein>
    <submittedName>
        <fullName evidence="1">Uncharacterized protein</fullName>
    </submittedName>
</protein>